<organism evidence="1 2">
    <name type="scientific">Fasciolopsis buskii</name>
    <dbReference type="NCBI Taxonomy" id="27845"/>
    <lineage>
        <taxon>Eukaryota</taxon>
        <taxon>Metazoa</taxon>
        <taxon>Spiralia</taxon>
        <taxon>Lophotrochozoa</taxon>
        <taxon>Platyhelminthes</taxon>
        <taxon>Trematoda</taxon>
        <taxon>Digenea</taxon>
        <taxon>Plagiorchiida</taxon>
        <taxon>Echinostomata</taxon>
        <taxon>Echinostomatoidea</taxon>
        <taxon>Fasciolidae</taxon>
        <taxon>Fasciolopsis</taxon>
    </lineage>
</organism>
<accession>A0A8E0RT18</accession>
<dbReference type="AlphaFoldDB" id="A0A8E0RT18"/>
<evidence type="ECO:0000313" key="1">
    <source>
        <dbReference type="EMBL" id="KAA0189689.1"/>
    </source>
</evidence>
<feature type="non-terminal residue" evidence="1">
    <location>
        <position position="1"/>
    </location>
</feature>
<sequence>LLQTSYHDPNHQPFLYICSSSRSRLEDHLCHFVLKYIPSRQALELDKKCKRFLDKVLPKLPEFIWGTQWGENRSVWNCICCPKHLLEVPVNSYYTHRVQLPETPVADLGRELTVPCIIPILQIYRESTVECKMNSFGGYNWVPNSQGVCGSGVLDPPTLSTINIIRKSKCAFVTLQISTSSFDGSTCHLFVPPGPECLSFNNLPFSHEVQKHQWDMYVLVHQVLRDVLWRIRDYFPPNATVFLRSRYLHAHQFVITESSANLMQTKEANSPWKKVGLFK</sequence>
<gene>
    <name evidence="1" type="ORF">FBUS_04453</name>
</gene>
<evidence type="ECO:0000313" key="2">
    <source>
        <dbReference type="Proteomes" id="UP000728185"/>
    </source>
</evidence>
<protein>
    <submittedName>
        <fullName evidence="1">Uncharacterized protein</fullName>
    </submittedName>
</protein>
<comment type="caution">
    <text evidence="1">The sequence shown here is derived from an EMBL/GenBank/DDBJ whole genome shotgun (WGS) entry which is preliminary data.</text>
</comment>
<dbReference type="OrthoDB" id="6268813at2759"/>
<dbReference type="EMBL" id="LUCM01007589">
    <property type="protein sequence ID" value="KAA0189689.1"/>
    <property type="molecule type" value="Genomic_DNA"/>
</dbReference>
<keyword evidence="2" id="KW-1185">Reference proteome</keyword>
<name>A0A8E0RT18_9TREM</name>
<proteinExistence type="predicted"/>
<reference evidence="1" key="1">
    <citation type="submission" date="2019-05" db="EMBL/GenBank/DDBJ databases">
        <title>Annotation for the trematode Fasciolopsis buski.</title>
        <authorList>
            <person name="Choi Y.-J."/>
        </authorList>
    </citation>
    <scope>NUCLEOTIDE SEQUENCE</scope>
    <source>
        <strain evidence="1">HT</strain>
        <tissue evidence="1">Whole worm</tissue>
    </source>
</reference>
<dbReference type="Proteomes" id="UP000728185">
    <property type="component" value="Unassembled WGS sequence"/>
</dbReference>